<evidence type="ECO:0000313" key="1">
    <source>
        <dbReference type="EMBL" id="GAA4320369.1"/>
    </source>
</evidence>
<dbReference type="RefSeq" id="WP_345663354.1">
    <property type="nucleotide sequence ID" value="NZ_BAABET010000006.1"/>
</dbReference>
<organism evidence="1 2">
    <name type="scientific">Streptomyces venetus</name>
    <dbReference type="NCBI Taxonomy" id="1701086"/>
    <lineage>
        <taxon>Bacteria</taxon>
        <taxon>Bacillati</taxon>
        <taxon>Actinomycetota</taxon>
        <taxon>Actinomycetes</taxon>
        <taxon>Kitasatosporales</taxon>
        <taxon>Streptomycetaceae</taxon>
        <taxon>Streptomyces</taxon>
    </lineage>
</organism>
<accession>A0ABP8GAA2</accession>
<dbReference type="Gene3D" id="2.60.120.650">
    <property type="entry name" value="Cupin"/>
    <property type="match status" value="1"/>
</dbReference>
<dbReference type="Proteomes" id="UP001501115">
    <property type="component" value="Unassembled WGS sequence"/>
</dbReference>
<keyword evidence="2" id="KW-1185">Reference proteome</keyword>
<sequence length="424" mass="45619">MPHPATLAGAETDGFWREFASRHWEKQPLSLPAAPVQLDIGDDELLRALVLAADKANRPKGSGLPRVVVTVDGRTQPIDTRPFLPLPEDRSLDDYTARVDERMRDHEWSVAVSGLHAVHAPLWDRAKRLSDDVYRYTGTRVAGRVDIDTFIGRYTSTNVGVHVDHAGNFGFTLRGRKLLLTWPPAYAGQVPQHTSDYASARDLAEVLVGVPGALTYFPSEQLHVGESPDAVAVNVNIAFFTRSDPAALVIDAVAGLLARTPADEAATGAHAPDGIPAAAAATLTALADLSGGEVEDAVWEHHMRSVTSGGLGVGRPAGSPVAIARDARVRTHEDTVLRQRQLTDGRRAVATQGHTLKVADHPQVEAAVTALIAGDTIDLADWERRADSAAVPLLHAVLLRLWTWRAIDVEAAVPAPAQQMESLR</sequence>
<name>A0ABP8GAA2_9ACTN</name>
<reference evidence="2" key="1">
    <citation type="journal article" date="2019" name="Int. J. Syst. Evol. Microbiol.">
        <title>The Global Catalogue of Microorganisms (GCM) 10K type strain sequencing project: providing services to taxonomists for standard genome sequencing and annotation.</title>
        <authorList>
            <consortium name="The Broad Institute Genomics Platform"/>
            <consortium name="The Broad Institute Genome Sequencing Center for Infectious Disease"/>
            <person name="Wu L."/>
            <person name="Ma J."/>
        </authorList>
    </citation>
    <scope>NUCLEOTIDE SEQUENCE [LARGE SCALE GENOMIC DNA]</scope>
    <source>
        <strain evidence="2">JCM 31290</strain>
    </source>
</reference>
<gene>
    <name evidence="1" type="ORF">GCM10023086_44670</name>
</gene>
<evidence type="ECO:0000313" key="2">
    <source>
        <dbReference type="Proteomes" id="UP001501115"/>
    </source>
</evidence>
<protein>
    <recommendedName>
        <fullName evidence="3">JmjC domain-containing protein</fullName>
    </recommendedName>
</protein>
<dbReference type="SUPFAM" id="SSF51197">
    <property type="entry name" value="Clavaminate synthase-like"/>
    <property type="match status" value="1"/>
</dbReference>
<dbReference type="EMBL" id="BAABET010000006">
    <property type="protein sequence ID" value="GAA4320369.1"/>
    <property type="molecule type" value="Genomic_DNA"/>
</dbReference>
<evidence type="ECO:0008006" key="3">
    <source>
        <dbReference type="Google" id="ProtNLM"/>
    </source>
</evidence>
<proteinExistence type="predicted"/>
<comment type="caution">
    <text evidence="1">The sequence shown here is derived from an EMBL/GenBank/DDBJ whole genome shotgun (WGS) entry which is preliminary data.</text>
</comment>